<dbReference type="GO" id="GO:0035329">
    <property type="term" value="P:hippo signaling"/>
    <property type="evidence" value="ECO:0007669"/>
    <property type="project" value="TreeGrafter"/>
</dbReference>
<dbReference type="GO" id="GO:0045944">
    <property type="term" value="P:positive regulation of transcription by RNA polymerase II"/>
    <property type="evidence" value="ECO:0007669"/>
    <property type="project" value="TreeGrafter"/>
</dbReference>
<dbReference type="Gene3D" id="2.30.42.10">
    <property type="match status" value="1"/>
</dbReference>
<evidence type="ECO:0000313" key="9">
    <source>
        <dbReference type="EMBL" id="TMW65614.1"/>
    </source>
</evidence>
<protein>
    <recommendedName>
        <fullName evidence="11">WW domain-containing protein</fullName>
    </recommendedName>
</protein>
<evidence type="ECO:0000259" key="8">
    <source>
        <dbReference type="PROSITE" id="PS50106"/>
    </source>
</evidence>
<evidence type="ECO:0000259" key="7">
    <source>
        <dbReference type="PROSITE" id="PS50020"/>
    </source>
</evidence>
<dbReference type="InterPro" id="IPR001202">
    <property type="entry name" value="WW_dom"/>
</dbReference>
<dbReference type="SUPFAM" id="SSF50156">
    <property type="entry name" value="PDZ domain-like"/>
    <property type="match status" value="1"/>
</dbReference>
<feature type="region of interest" description="Disordered" evidence="6">
    <location>
        <begin position="518"/>
        <end position="539"/>
    </location>
</feature>
<sequence length="758" mass="83179">MASEGGQHDENTHWSASHIAQSDSAHQDLSIEPSAGASMGSERGNTPHRLASTMASQNGSCRRARSVKEQQLIARGRNLLRAYQSKRSGKGETSAAMCFVPTESRVDAGSLNGIKSVWHAQTNGFDFGHEEKAPETQGTPSVSVDWHELIDQQSQSVKLSHELEGKLEQLWAVLWAESAGLLSPHTALLRGTITELMAQKREVDVQIDSATATVRKELKNGPQQTGSARLSHEEVQRLVTQETLKLQSELETARSTIAELTTKSAAHHFERNGITKGHGSNGVVRQSPLTRTDANGLNELEQEVERLHVELQEKDELLVSLRTSLEHVVQDHGKLDRDLRKARSVIERLEIEKSQMEKAASDKRTLLRRAYTVKTKQLDQLCNNIELPASWERVTDENGIVYYRQNDRACGPELEDPRVEVAAKLLGAAPASPSPQSSPRSASGRMEQGAHASARNSVASSFDSSVSCEEFSVPPDDGTKHAVDDFETPLPEGWEMRVTTAGSVFFVNRNTHITTWKDPRTLKGSKKGSGRAKRWSADAASNGGLRIEIPSARRASVGDRGVFNGEPTNSDNGSSHFDVVFEEKGPIGIHFQANVPDASATVRRLLPDMAAARTEMIQPYDRLVAVNKNSVATAPFRHVMLLLQGGLRPLTLTFVRDMLRRSNGSDSIESMTEALVEGLDEELVVDFDISDAAPDARWDDSNGQDHVDLDTRRRSSAASSVGSSVPAEDYSISDRIITNLFSMFWTSPEPVQSQVETV</sequence>
<comment type="caution">
    <text evidence="9">The sequence shown here is derived from an EMBL/GenBank/DDBJ whole genome shotgun (WGS) entry which is preliminary data.</text>
</comment>
<dbReference type="GO" id="GO:0005737">
    <property type="term" value="C:cytoplasm"/>
    <property type="evidence" value="ECO:0007669"/>
    <property type="project" value="UniProtKB-SubCell"/>
</dbReference>
<feature type="region of interest" description="Disordered" evidence="6">
    <location>
        <begin position="20"/>
        <end position="65"/>
    </location>
</feature>
<dbReference type="GO" id="GO:0005634">
    <property type="term" value="C:nucleus"/>
    <property type="evidence" value="ECO:0007669"/>
    <property type="project" value="UniProtKB-SubCell"/>
</dbReference>
<dbReference type="PROSITE" id="PS01159">
    <property type="entry name" value="WW_DOMAIN_1"/>
    <property type="match status" value="1"/>
</dbReference>
<feature type="compositionally biased region" description="Low complexity" evidence="6">
    <location>
        <begin position="428"/>
        <end position="443"/>
    </location>
</feature>
<organism evidence="9 10">
    <name type="scientific">Pythium oligandrum</name>
    <name type="common">Mycoparasitic fungus</name>
    <dbReference type="NCBI Taxonomy" id="41045"/>
    <lineage>
        <taxon>Eukaryota</taxon>
        <taxon>Sar</taxon>
        <taxon>Stramenopiles</taxon>
        <taxon>Oomycota</taxon>
        <taxon>Peronosporomycetes</taxon>
        <taxon>Pythiales</taxon>
        <taxon>Pythiaceae</taxon>
        <taxon>Pythium</taxon>
    </lineage>
</organism>
<feature type="compositionally biased region" description="Basic residues" evidence="6">
    <location>
        <begin position="523"/>
        <end position="534"/>
    </location>
</feature>
<dbReference type="Proteomes" id="UP000794436">
    <property type="component" value="Unassembled WGS sequence"/>
</dbReference>
<dbReference type="InterPro" id="IPR036020">
    <property type="entry name" value="WW_dom_sf"/>
</dbReference>
<dbReference type="Pfam" id="PF00397">
    <property type="entry name" value="WW"/>
    <property type="match status" value="1"/>
</dbReference>
<feature type="compositionally biased region" description="Low complexity" evidence="6">
    <location>
        <begin position="716"/>
        <end position="725"/>
    </location>
</feature>
<evidence type="ECO:0000256" key="5">
    <source>
        <dbReference type="SAM" id="Coils"/>
    </source>
</evidence>
<name>A0A8K1CM59_PYTOL</name>
<dbReference type="CDD" id="cd00201">
    <property type="entry name" value="WW"/>
    <property type="match status" value="1"/>
</dbReference>
<dbReference type="CDD" id="cd00136">
    <property type="entry name" value="PDZ_canonical"/>
    <property type="match status" value="1"/>
</dbReference>
<comment type="subcellular location">
    <subcellularLocation>
        <location evidence="2">Cytoplasm</location>
    </subcellularLocation>
    <subcellularLocation>
        <location evidence="1">Nucleus</location>
    </subcellularLocation>
</comment>
<dbReference type="Gene3D" id="2.20.70.10">
    <property type="match status" value="1"/>
</dbReference>
<keyword evidence="10" id="KW-1185">Reference proteome</keyword>
<dbReference type="PROSITE" id="PS50020">
    <property type="entry name" value="WW_DOMAIN_2"/>
    <property type="match status" value="1"/>
</dbReference>
<proteinExistence type="predicted"/>
<dbReference type="InterPro" id="IPR051583">
    <property type="entry name" value="YAP1"/>
</dbReference>
<dbReference type="PANTHER" id="PTHR17616:SF8">
    <property type="entry name" value="TRANSCRIPTIONAL COACTIVATOR YORKIE"/>
    <property type="match status" value="1"/>
</dbReference>
<keyword evidence="3" id="KW-0963">Cytoplasm</keyword>
<reference evidence="9" key="1">
    <citation type="submission" date="2019-03" db="EMBL/GenBank/DDBJ databases">
        <title>Long read genome sequence of the mycoparasitic Pythium oligandrum ATCC 38472 isolated from sugarbeet rhizosphere.</title>
        <authorList>
            <person name="Gaulin E."/>
        </authorList>
    </citation>
    <scope>NUCLEOTIDE SEQUENCE</scope>
    <source>
        <strain evidence="9">ATCC 38472_TT</strain>
    </source>
</reference>
<feature type="region of interest" description="Disordered" evidence="6">
    <location>
        <begin position="427"/>
        <end position="458"/>
    </location>
</feature>
<dbReference type="OrthoDB" id="167993at2759"/>
<evidence type="ECO:0000256" key="1">
    <source>
        <dbReference type="ARBA" id="ARBA00004123"/>
    </source>
</evidence>
<feature type="region of interest" description="Disordered" evidence="6">
    <location>
        <begin position="467"/>
        <end position="486"/>
    </location>
</feature>
<dbReference type="GO" id="GO:0003713">
    <property type="term" value="F:transcription coactivator activity"/>
    <property type="evidence" value="ECO:0007669"/>
    <property type="project" value="TreeGrafter"/>
</dbReference>
<dbReference type="PANTHER" id="PTHR17616">
    <property type="entry name" value="YES-ASSOCIATED PROTEIN YAP1 FAMILY MEMBER"/>
    <property type="match status" value="1"/>
</dbReference>
<evidence type="ECO:0000256" key="6">
    <source>
        <dbReference type="SAM" id="MobiDB-lite"/>
    </source>
</evidence>
<dbReference type="SMART" id="SM00456">
    <property type="entry name" value="WW"/>
    <property type="match status" value="1"/>
</dbReference>
<feature type="domain" description="WW" evidence="7">
    <location>
        <begin position="488"/>
        <end position="521"/>
    </location>
</feature>
<keyword evidence="4" id="KW-0539">Nucleus</keyword>
<feature type="region of interest" description="Disordered" evidence="6">
    <location>
        <begin position="695"/>
        <end position="725"/>
    </location>
</feature>
<evidence type="ECO:0000256" key="3">
    <source>
        <dbReference type="ARBA" id="ARBA00022490"/>
    </source>
</evidence>
<dbReference type="SMART" id="SM00228">
    <property type="entry name" value="PDZ"/>
    <property type="match status" value="1"/>
</dbReference>
<accession>A0A8K1CM59</accession>
<feature type="compositionally biased region" description="Basic and acidic residues" evidence="6">
    <location>
        <begin position="695"/>
        <end position="713"/>
    </location>
</feature>
<evidence type="ECO:0000256" key="4">
    <source>
        <dbReference type="ARBA" id="ARBA00023242"/>
    </source>
</evidence>
<dbReference type="InterPro" id="IPR001478">
    <property type="entry name" value="PDZ"/>
</dbReference>
<gene>
    <name evidence="9" type="ORF">Poli38472_008256</name>
</gene>
<dbReference type="InterPro" id="IPR036034">
    <property type="entry name" value="PDZ_sf"/>
</dbReference>
<dbReference type="SUPFAM" id="SSF51045">
    <property type="entry name" value="WW domain"/>
    <property type="match status" value="1"/>
</dbReference>
<dbReference type="AlphaFoldDB" id="A0A8K1CM59"/>
<dbReference type="EMBL" id="SPLM01000037">
    <property type="protein sequence ID" value="TMW65614.1"/>
    <property type="molecule type" value="Genomic_DNA"/>
</dbReference>
<dbReference type="PROSITE" id="PS50106">
    <property type="entry name" value="PDZ"/>
    <property type="match status" value="1"/>
</dbReference>
<feature type="domain" description="PDZ" evidence="8">
    <location>
        <begin position="576"/>
        <end position="658"/>
    </location>
</feature>
<evidence type="ECO:0000256" key="2">
    <source>
        <dbReference type="ARBA" id="ARBA00004496"/>
    </source>
</evidence>
<evidence type="ECO:0000313" key="10">
    <source>
        <dbReference type="Proteomes" id="UP000794436"/>
    </source>
</evidence>
<keyword evidence="5" id="KW-0175">Coiled coil</keyword>
<evidence type="ECO:0008006" key="11">
    <source>
        <dbReference type="Google" id="ProtNLM"/>
    </source>
</evidence>
<feature type="coiled-coil region" evidence="5">
    <location>
        <begin position="294"/>
        <end position="366"/>
    </location>
</feature>